<dbReference type="PRINTS" id="PR00793">
    <property type="entry name" value="PROAMNOPTASE"/>
</dbReference>
<feature type="domain" description="AB hydrolase-1" evidence="3">
    <location>
        <begin position="24"/>
        <end position="243"/>
    </location>
</feature>
<comment type="caution">
    <text evidence="4">The sequence shown here is derived from an EMBL/GenBank/DDBJ whole genome shotgun (WGS) entry which is preliminary data.</text>
</comment>
<reference evidence="4" key="1">
    <citation type="submission" date="2021-03" db="EMBL/GenBank/DDBJ databases">
        <authorList>
            <person name="Wang G."/>
        </authorList>
    </citation>
    <scope>NUCLEOTIDE SEQUENCE</scope>
    <source>
        <strain evidence="4">KCTC 12899</strain>
    </source>
</reference>
<evidence type="ECO:0000313" key="5">
    <source>
        <dbReference type="Proteomes" id="UP000664417"/>
    </source>
</evidence>
<evidence type="ECO:0000313" key="4">
    <source>
        <dbReference type="EMBL" id="MBO1322797.1"/>
    </source>
</evidence>
<dbReference type="PRINTS" id="PR00111">
    <property type="entry name" value="ABHYDROLASE"/>
</dbReference>
<keyword evidence="2 4" id="KW-0378">Hydrolase</keyword>
<protein>
    <submittedName>
        <fullName evidence="4">Alpha/beta hydrolase</fullName>
    </submittedName>
</protein>
<proteinExistence type="inferred from homology"/>
<accession>A0A8J7QDY2</accession>
<dbReference type="AlphaFoldDB" id="A0A8J7QDY2"/>
<dbReference type="InterPro" id="IPR000073">
    <property type="entry name" value="AB_hydrolase_1"/>
</dbReference>
<evidence type="ECO:0000256" key="2">
    <source>
        <dbReference type="ARBA" id="ARBA00022801"/>
    </source>
</evidence>
<keyword evidence="5" id="KW-1185">Reference proteome</keyword>
<evidence type="ECO:0000256" key="1">
    <source>
        <dbReference type="ARBA" id="ARBA00010088"/>
    </source>
</evidence>
<dbReference type="SUPFAM" id="SSF53474">
    <property type="entry name" value="alpha/beta-Hydrolases"/>
    <property type="match status" value="1"/>
</dbReference>
<dbReference type="GO" id="GO:0016020">
    <property type="term" value="C:membrane"/>
    <property type="evidence" value="ECO:0007669"/>
    <property type="project" value="TreeGrafter"/>
</dbReference>
<dbReference type="Pfam" id="PF00561">
    <property type="entry name" value="Abhydrolase_1"/>
    <property type="match status" value="1"/>
</dbReference>
<dbReference type="InterPro" id="IPR050266">
    <property type="entry name" value="AB_hydrolase_sf"/>
</dbReference>
<comment type="similarity">
    <text evidence="1">Belongs to the peptidase S33 family.</text>
</comment>
<evidence type="ECO:0000259" key="3">
    <source>
        <dbReference type="Pfam" id="PF00561"/>
    </source>
</evidence>
<dbReference type="PANTHER" id="PTHR43798">
    <property type="entry name" value="MONOACYLGLYCEROL LIPASE"/>
    <property type="match status" value="1"/>
</dbReference>
<dbReference type="PANTHER" id="PTHR43798:SF33">
    <property type="entry name" value="HYDROLASE, PUTATIVE (AFU_ORTHOLOGUE AFUA_2G14860)-RELATED"/>
    <property type="match status" value="1"/>
</dbReference>
<sequence length="263" mass="29065">MAFETLNGLRIHTQVLGRQEGPVRVVFLHGLVMDNLSSWYFTFANPVAQDHKVLLYDMRGHGRSERPASGYRLDDFVAELAALLEHHAGDSPVTLVGNSFGGLLALAYALAYPNRTAGVCLIEAHANVQGWGDEMAATLLQQGDQARATVATHFENWLGRHSERKKNRLAENAKQLIYETSLVADLQATPELDARALTRLPQPVLALYGETSDIRARGEALAAQLPNAELHIFSDCSHSIMWEATDKVRTALTEWLSHTTQEV</sequence>
<gene>
    <name evidence="4" type="ORF">J3U88_30295</name>
</gene>
<dbReference type="Gene3D" id="3.40.50.1820">
    <property type="entry name" value="alpha/beta hydrolase"/>
    <property type="match status" value="1"/>
</dbReference>
<dbReference type="InterPro" id="IPR002410">
    <property type="entry name" value="Peptidase_S33"/>
</dbReference>
<name>A0A8J7QDY2_9BACT</name>
<dbReference type="InterPro" id="IPR029058">
    <property type="entry name" value="AB_hydrolase_fold"/>
</dbReference>
<dbReference type="RefSeq" id="WP_207862768.1">
    <property type="nucleotide sequence ID" value="NZ_JAFREP010000043.1"/>
</dbReference>
<dbReference type="GO" id="GO:0008233">
    <property type="term" value="F:peptidase activity"/>
    <property type="evidence" value="ECO:0007669"/>
    <property type="project" value="InterPro"/>
</dbReference>
<dbReference type="GO" id="GO:0006508">
    <property type="term" value="P:proteolysis"/>
    <property type="evidence" value="ECO:0007669"/>
    <property type="project" value="InterPro"/>
</dbReference>
<organism evidence="4 5">
    <name type="scientific">Acanthopleuribacter pedis</name>
    <dbReference type="NCBI Taxonomy" id="442870"/>
    <lineage>
        <taxon>Bacteria</taxon>
        <taxon>Pseudomonadati</taxon>
        <taxon>Acidobacteriota</taxon>
        <taxon>Holophagae</taxon>
        <taxon>Acanthopleuribacterales</taxon>
        <taxon>Acanthopleuribacteraceae</taxon>
        <taxon>Acanthopleuribacter</taxon>
    </lineage>
</organism>
<dbReference type="EMBL" id="JAFREP010000043">
    <property type="protein sequence ID" value="MBO1322797.1"/>
    <property type="molecule type" value="Genomic_DNA"/>
</dbReference>
<dbReference type="Proteomes" id="UP000664417">
    <property type="component" value="Unassembled WGS sequence"/>
</dbReference>